<gene>
    <name evidence="7" type="ORF">OLC1_LOCUS22244</name>
</gene>
<dbReference type="GO" id="GO:0004523">
    <property type="term" value="F:RNA-DNA hybrid ribonuclease activity"/>
    <property type="evidence" value="ECO:0007669"/>
    <property type="project" value="InterPro"/>
</dbReference>
<dbReference type="InterPro" id="IPR026960">
    <property type="entry name" value="RVT-Znf"/>
</dbReference>
<evidence type="ECO:0000313" key="7">
    <source>
        <dbReference type="EMBL" id="CAI9115791.1"/>
    </source>
</evidence>
<dbReference type="InterPro" id="IPR044730">
    <property type="entry name" value="RNase_H-like_dom_plant"/>
</dbReference>
<dbReference type="CDD" id="cd06222">
    <property type="entry name" value="RNase_H_like"/>
    <property type="match status" value="1"/>
</dbReference>
<dbReference type="PANTHER" id="PTHR42647:SF10">
    <property type="entry name" value="F2G19.2"/>
    <property type="match status" value="1"/>
</dbReference>
<protein>
    <submittedName>
        <fullName evidence="7">OLC1v1016785C2</fullName>
    </submittedName>
</protein>
<dbReference type="Pfam" id="PF13920">
    <property type="entry name" value="zf-C3HC4_3"/>
    <property type="match status" value="1"/>
</dbReference>
<dbReference type="InterPro" id="IPR001841">
    <property type="entry name" value="Znf_RING"/>
</dbReference>
<keyword evidence="3" id="KW-0862">Zinc</keyword>
<reference evidence="7" key="1">
    <citation type="submission" date="2023-03" db="EMBL/GenBank/DDBJ databases">
        <authorList>
            <person name="Julca I."/>
        </authorList>
    </citation>
    <scope>NUCLEOTIDE SEQUENCE</scope>
</reference>
<dbReference type="SUPFAM" id="SSF53098">
    <property type="entry name" value="Ribonuclease H-like"/>
    <property type="match status" value="1"/>
</dbReference>
<name>A0AAV1E7W9_OLDCO</name>
<dbReference type="InterPro" id="IPR036397">
    <property type="entry name" value="RNaseH_sf"/>
</dbReference>
<feature type="domain" description="RING-type" evidence="6">
    <location>
        <begin position="699"/>
        <end position="734"/>
    </location>
</feature>
<evidence type="ECO:0000256" key="3">
    <source>
        <dbReference type="ARBA" id="ARBA00022833"/>
    </source>
</evidence>
<dbReference type="Pfam" id="PF13456">
    <property type="entry name" value="RVT_3"/>
    <property type="match status" value="1"/>
</dbReference>
<dbReference type="GO" id="GO:0003676">
    <property type="term" value="F:nucleic acid binding"/>
    <property type="evidence" value="ECO:0007669"/>
    <property type="project" value="InterPro"/>
</dbReference>
<dbReference type="AlphaFoldDB" id="A0AAV1E7W9"/>
<keyword evidence="5" id="KW-0175">Coiled coil</keyword>
<dbReference type="PANTHER" id="PTHR42647">
    <property type="entry name" value="SBP (S-RIBONUCLEASE BINDING PROTEIN) FAMILY PROTEIN"/>
    <property type="match status" value="1"/>
</dbReference>
<dbReference type="InterPro" id="IPR012337">
    <property type="entry name" value="RNaseH-like_sf"/>
</dbReference>
<accession>A0AAV1E7W9</accession>
<dbReference type="Gene3D" id="3.30.420.10">
    <property type="entry name" value="Ribonuclease H-like superfamily/Ribonuclease H"/>
    <property type="match status" value="1"/>
</dbReference>
<evidence type="ECO:0000256" key="4">
    <source>
        <dbReference type="PROSITE-ProRule" id="PRU00175"/>
    </source>
</evidence>
<dbReference type="FunFam" id="3.30.40.10:FF:000239">
    <property type="entry name" value="probable BOI-related E3 ubiquitin-protein ligase 2"/>
    <property type="match status" value="1"/>
</dbReference>
<dbReference type="Gene3D" id="3.30.40.10">
    <property type="entry name" value="Zinc/RING finger domain, C3HC4 (zinc finger)"/>
    <property type="match status" value="1"/>
</dbReference>
<dbReference type="Proteomes" id="UP001161247">
    <property type="component" value="Chromosome 8"/>
</dbReference>
<feature type="coiled-coil region" evidence="5">
    <location>
        <begin position="594"/>
        <end position="635"/>
    </location>
</feature>
<evidence type="ECO:0000256" key="5">
    <source>
        <dbReference type="SAM" id="Coils"/>
    </source>
</evidence>
<dbReference type="InterPro" id="IPR002156">
    <property type="entry name" value="RNaseH_domain"/>
</dbReference>
<keyword evidence="2 4" id="KW-0863">Zinc-finger</keyword>
<proteinExistence type="predicted"/>
<dbReference type="PROSITE" id="PS50089">
    <property type="entry name" value="ZF_RING_2"/>
    <property type="match status" value="1"/>
</dbReference>
<sequence>MKVASTLPPNINRGPDTCCWPASDSGQFNTSSAYQLVEGDSIANCEPLWRAIWTWSGSERVKTCLWLAAKGKLMTNMERHRRHIGSSPLCLRCAWEPESITHVFWDCPNLRQIWDHLLIDNLNRDFYEENFWEWAPKNLMEKNRGNKEEGEGTGGGCQICGLIRGKQWSEKTRTYQMDPPPPGWLKLNTDGSYNTISQEARAGGLIRNEEGGWVKGFTMNVGTTTVTGAELWGVWQGLILAWEIGARKIIVEVDSSTAIRLGSNQSNETGVHDRLIKGIWELMDRDWSALWPVFSPFLEGTKEREFRTVMIWCSGGGNEKSSSPGCWFGGSLKQPPVAGAAVIFSTLFLKMTIFKIEFFCFFIQRYKWGGIKRPFEAAVISLRVNDDGIRRKMEENEVNRDGGCPPWTTETNPPRSWDIYGNMDAQISPPVTFFNGLNLPDQSHHPPYIPPFQVVGLAPATVEEQVGGPELQWNYGFEPRRKRPKEQDFLDNNPNNNNSQISSVDFLQARSVSTGLGLSLDNTNNNINSSSNKAWLASSGDSAFLGIVGDEIDREFQRQDAEIDSYIKIQGDRLRQALMDKVQTNQLQTISYVEEKVLQTLREKEAEMEDINKKNMELELQMEQLAVEANAWQQRAQYNENMVKTLTLNIQQVFAQSRDSKEGCGDSEVDDTASCCNGQALDFHLLRKDGNDMKELMTCKVCRVKEVCMVLLPCKHLCVCKECESRVSLCPLCQSSKQIGMQVYI</sequence>
<dbReference type="Pfam" id="PF13966">
    <property type="entry name" value="zf-RVT"/>
    <property type="match status" value="1"/>
</dbReference>
<evidence type="ECO:0000313" key="8">
    <source>
        <dbReference type="Proteomes" id="UP001161247"/>
    </source>
</evidence>
<keyword evidence="8" id="KW-1185">Reference proteome</keyword>
<keyword evidence="1" id="KW-0479">Metal-binding</keyword>
<evidence type="ECO:0000259" key="6">
    <source>
        <dbReference type="PROSITE" id="PS50089"/>
    </source>
</evidence>
<dbReference type="GO" id="GO:0004842">
    <property type="term" value="F:ubiquitin-protein transferase activity"/>
    <property type="evidence" value="ECO:0007669"/>
    <property type="project" value="TreeGrafter"/>
</dbReference>
<evidence type="ECO:0000256" key="1">
    <source>
        <dbReference type="ARBA" id="ARBA00022723"/>
    </source>
</evidence>
<organism evidence="7 8">
    <name type="scientific">Oldenlandia corymbosa var. corymbosa</name>
    <dbReference type="NCBI Taxonomy" id="529605"/>
    <lineage>
        <taxon>Eukaryota</taxon>
        <taxon>Viridiplantae</taxon>
        <taxon>Streptophyta</taxon>
        <taxon>Embryophyta</taxon>
        <taxon>Tracheophyta</taxon>
        <taxon>Spermatophyta</taxon>
        <taxon>Magnoliopsida</taxon>
        <taxon>eudicotyledons</taxon>
        <taxon>Gunneridae</taxon>
        <taxon>Pentapetalae</taxon>
        <taxon>asterids</taxon>
        <taxon>lamiids</taxon>
        <taxon>Gentianales</taxon>
        <taxon>Rubiaceae</taxon>
        <taxon>Rubioideae</taxon>
        <taxon>Spermacoceae</taxon>
        <taxon>Hedyotis-Oldenlandia complex</taxon>
        <taxon>Oldenlandia</taxon>
    </lineage>
</organism>
<evidence type="ECO:0000256" key="2">
    <source>
        <dbReference type="ARBA" id="ARBA00022771"/>
    </source>
</evidence>
<dbReference type="InterPro" id="IPR013083">
    <property type="entry name" value="Znf_RING/FYVE/PHD"/>
</dbReference>
<dbReference type="EMBL" id="OX459125">
    <property type="protein sequence ID" value="CAI9115791.1"/>
    <property type="molecule type" value="Genomic_DNA"/>
</dbReference>
<dbReference type="GO" id="GO:0008270">
    <property type="term" value="F:zinc ion binding"/>
    <property type="evidence" value="ECO:0007669"/>
    <property type="project" value="UniProtKB-KW"/>
</dbReference>